<dbReference type="InterPro" id="IPR005467">
    <property type="entry name" value="His_kinase_dom"/>
</dbReference>
<dbReference type="Gene3D" id="3.30.565.10">
    <property type="entry name" value="Histidine kinase-like ATPase, C-terminal domain"/>
    <property type="match status" value="1"/>
</dbReference>
<dbReference type="SUPFAM" id="SSF55874">
    <property type="entry name" value="ATPase domain of HSP90 chaperone/DNA topoisomerase II/histidine kinase"/>
    <property type="match status" value="1"/>
</dbReference>
<evidence type="ECO:0000256" key="5">
    <source>
        <dbReference type="ARBA" id="ARBA00022679"/>
    </source>
</evidence>
<feature type="transmembrane region" description="Helical" evidence="11">
    <location>
        <begin position="76"/>
        <end position="97"/>
    </location>
</feature>
<organism evidence="13 14">
    <name type="scientific">Microbacterium azadirachtae</name>
    <dbReference type="NCBI Taxonomy" id="582680"/>
    <lineage>
        <taxon>Bacteria</taxon>
        <taxon>Bacillati</taxon>
        <taxon>Actinomycetota</taxon>
        <taxon>Actinomycetes</taxon>
        <taxon>Micrococcales</taxon>
        <taxon>Microbacteriaceae</taxon>
        <taxon>Microbacterium</taxon>
    </lineage>
</organism>
<dbReference type="InterPro" id="IPR004358">
    <property type="entry name" value="Sig_transdc_His_kin-like_C"/>
</dbReference>
<evidence type="ECO:0000256" key="1">
    <source>
        <dbReference type="ARBA" id="ARBA00000085"/>
    </source>
</evidence>
<evidence type="ECO:0000256" key="2">
    <source>
        <dbReference type="ARBA" id="ARBA00004236"/>
    </source>
</evidence>
<dbReference type="PRINTS" id="PR00344">
    <property type="entry name" value="BCTRLSENSOR"/>
</dbReference>
<dbReference type="GO" id="GO:0000155">
    <property type="term" value="F:phosphorelay sensor kinase activity"/>
    <property type="evidence" value="ECO:0007669"/>
    <property type="project" value="InterPro"/>
</dbReference>
<dbReference type="InterPro" id="IPR003661">
    <property type="entry name" value="HisK_dim/P_dom"/>
</dbReference>
<dbReference type="Pfam" id="PF00512">
    <property type="entry name" value="HisKA"/>
    <property type="match status" value="1"/>
</dbReference>
<keyword evidence="4" id="KW-0597">Phosphoprotein</keyword>
<evidence type="ECO:0000256" key="9">
    <source>
        <dbReference type="ARBA" id="ARBA00023012"/>
    </source>
</evidence>
<dbReference type="CDD" id="cd00075">
    <property type="entry name" value="HATPase"/>
    <property type="match status" value="1"/>
</dbReference>
<comment type="subcellular location">
    <subcellularLocation>
        <location evidence="2">Cell membrane</location>
    </subcellularLocation>
</comment>
<dbReference type="EC" id="2.7.13.3" evidence="3"/>
<dbReference type="SMART" id="SM00388">
    <property type="entry name" value="HisKA"/>
    <property type="match status" value="1"/>
</dbReference>
<keyword evidence="10 11" id="KW-0472">Membrane</keyword>
<comment type="catalytic activity">
    <reaction evidence="1">
        <text>ATP + protein L-histidine = ADP + protein N-phospho-L-histidine.</text>
        <dbReference type="EC" id="2.7.13.3"/>
    </reaction>
</comment>
<evidence type="ECO:0000313" key="13">
    <source>
        <dbReference type="EMBL" id="KJL20700.1"/>
    </source>
</evidence>
<gene>
    <name evidence="13" type="primary">tcrY_3</name>
    <name evidence="13" type="ORF">RL72_02624</name>
</gene>
<evidence type="ECO:0000256" key="7">
    <source>
        <dbReference type="ARBA" id="ARBA00022777"/>
    </source>
</evidence>
<evidence type="ECO:0000259" key="12">
    <source>
        <dbReference type="PROSITE" id="PS50109"/>
    </source>
</evidence>
<dbReference type="RefSeq" id="WP_045251307.1">
    <property type="nucleotide sequence ID" value="NZ_CP099706.1"/>
</dbReference>
<dbReference type="PANTHER" id="PTHR45436:SF5">
    <property type="entry name" value="SENSOR HISTIDINE KINASE TRCS"/>
    <property type="match status" value="1"/>
</dbReference>
<keyword evidence="9" id="KW-0902">Two-component regulatory system</keyword>
<dbReference type="AlphaFoldDB" id="A0A0F0KKP1"/>
<dbReference type="EMBL" id="JYIT01000082">
    <property type="protein sequence ID" value="KJL20700.1"/>
    <property type="molecule type" value="Genomic_DNA"/>
</dbReference>
<evidence type="ECO:0000313" key="14">
    <source>
        <dbReference type="Proteomes" id="UP000033448"/>
    </source>
</evidence>
<sequence length="336" mass="34951">MSASADRARVRRSARQIGLWTGIASAVVIAAGVGILVAVILGTSRPQGGDPVSAGSRPGGFELRDPDHVVVDVDRVLPWVIVLGILGVAVLGIIAWLTARRAVAPLEVALQAQRDFVADASHELRTPLTALSSRVQILQRRVARGEDIGDALGRLRKDAAAMDDILTELLLAAQADQEPVEQAVSNPADAAREAMELVRPIADGAGVNLEAGSLAELAVAVPAVTLTRLCTALLDNAVQHAPNGTAVAISAVAVGAAVVEVRVTDQGPGVPAGERDRIFTRFARGPETGRRRGFGLGLALVRDVATRYGGSIALESTTAAGTTFLLRLPAAVSRRR</sequence>
<dbReference type="CDD" id="cd00082">
    <property type="entry name" value="HisKA"/>
    <property type="match status" value="1"/>
</dbReference>
<dbReference type="GO" id="GO:0005886">
    <property type="term" value="C:plasma membrane"/>
    <property type="evidence" value="ECO:0007669"/>
    <property type="project" value="UniProtKB-SubCell"/>
</dbReference>
<dbReference type="Proteomes" id="UP000033448">
    <property type="component" value="Unassembled WGS sequence"/>
</dbReference>
<protein>
    <recommendedName>
        <fullName evidence="3">histidine kinase</fullName>
        <ecNumber evidence="3">2.7.13.3</ecNumber>
    </recommendedName>
</protein>
<evidence type="ECO:0000256" key="10">
    <source>
        <dbReference type="ARBA" id="ARBA00023136"/>
    </source>
</evidence>
<evidence type="ECO:0000256" key="4">
    <source>
        <dbReference type="ARBA" id="ARBA00022553"/>
    </source>
</evidence>
<feature type="domain" description="Histidine kinase" evidence="12">
    <location>
        <begin position="119"/>
        <end position="332"/>
    </location>
</feature>
<dbReference type="PATRIC" id="fig|582680.7.peg.2679"/>
<evidence type="ECO:0000256" key="3">
    <source>
        <dbReference type="ARBA" id="ARBA00012438"/>
    </source>
</evidence>
<reference evidence="13 14" key="1">
    <citation type="submission" date="2015-02" db="EMBL/GenBank/DDBJ databases">
        <title>Draft genome sequences of ten Microbacterium spp. with emphasis on heavy metal contaminated environments.</title>
        <authorList>
            <person name="Corretto E."/>
        </authorList>
    </citation>
    <scope>NUCLEOTIDE SEQUENCE [LARGE SCALE GENOMIC DNA]</scope>
    <source>
        <strain evidence="13 14">DSM 23848</strain>
    </source>
</reference>
<evidence type="ECO:0000256" key="8">
    <source>
        <dbReference type="ARBA" id="ARBA00022989"/>
    </source>
</evidence>
<keyword evidence="7 13" id="KW-0418">Kinase</keyword>
<dbReference type="Pfam" id="PF02518">
    <property type="entry name" value="HATPase_c"/>
    <property type="match status" value="1"/>
</dbReference>
<keyword evidence="14" id="KW-1185">Reference proteome</keyword>
<keyword evidence="8 11" id="KW-1133">Transmembrane helix</keyword>
<keyword evidence="5 13" id="KW-0808">Transferase</keyword>
<dbReference type="PROSITE" id="PS50109">
    <property type="entry name" value="HIS_KIN"/>
    <property type="match status" value="1"/>
</dbReference>
<proteinExistence type="predicted"/>
<dbReference type="InterPro" id="IPR050428">
    <property type="entry name" value="TCS_sensor_his_kinase"/>
</dbReference>
<name>A0A0F0KKP1_9MICO</name>
<keyword evidence="6 11" id="KW-0812">Transmembrane</keyword>
<dbReference type="SMART" id="SM00387">
    <property type="entry name" value="HATPase_c"/>
    <property type="match status" value="1"/>
</dbReference>
<dbReference type="PANTHER" id="PTHR45436">
    <property type="entry name" value="SENSOR HISTIDINE KINASE YKOH"/>
    <property type="match status" value="1"/>
</dbReference>
<dbReference type="SUPFAM" id="SSF47384">
    <property type="entry name" value="Homodimeric domain of signal transducing histidine kinase"/>
    <property type="match status" value="1"/>
</dbReference>
<dbReference type="InterPro" id="IPR003594">
    <property type="entry name" value="HATPase_dom"/>
</dbReference>
<dbReference type="Gene3D" id="1.10.287.130">
    <property type="match status" value="1"/>
</dbReference>
<feature type="transmembrane region" description="Helical" evidence="11">
    <location>
        <begin position="17"/>
        <end position="41"/>
    </location>
</feature>
<evidence type="ECO:0000256" key="11">
    <source>
        <dbReference type="SAM" id="Phobius"/>
    </source>
</evidence>
<dbReference type="InterPro" id="IPR036097">
    <property type="entry name" value="HisK_dim/P_sf"/>
</dbReference>
<accession>A0A0F0KKP1</accession>
<dbReference type="InterPro" id="IPR036890">
    <property type="entry name" value="HATPase_C_sf"/>
</dbReference>
<dbReference type="OrthoDB" id="9786919at2"/>
<evidence type="ECO:0000256" key="6">
    <source>
        <dbReference type="ARBA" id="ARBA00022692"/>
    </source>
</evidence>
<comment type="caution">
    <text evidence="13">The sequence shown here is derived from an EMBL/GenBank/DDBJ whole genome shotgun (WGS) entry which is preliminary data.</text>
</comment>